<protein>
    <submittedName>
        <fullName evidence="2">Uncharacterized protein</fullName>
    </submittedName>
</protein>
<feature type="signal peptide" evidence="1">
    <location>
        <begin position="1"/>
        <end position="23"/>
    </location>
</feature>
<organism evidence="2 3">
    <name type="scientific">Aspergillus pseudodeflectus</name>
    <dbReference type="NCBI Taxonomy" id="176178"/>
    <lineage>
        <taxon>Eukaryota</taxon>
        <taxon>Fungi</taxon>
        <taxon>Dikarya</taxon>
        <taxon>Ascomycota</taxon>
        <taxon>Pezizomycotina</taxon>
        <taxon>Eurotiomycetes</taxon>
        <taxon>Eurotiomycetidae</taxon>
        <taxon>Eurotiales</taxon>
        <taxon>Aspergillaceae</taxon>
        <taxon>Aspergillus</taxon>
        <taxon>Aspergillus subgen. Nidulantes</taxon>
    </lineage>
</organism>
<proteinExistence type="predicted"/>
<sequence length="87" mass="9160">MHLSVKTTLLALATLLPLALGEAQPQPTYAYVAPGFSCPASSQGEYRCAGDGATIVICHNQVWQSSAVCGAGCCGYNNVNHQTYCYC</sequence>
<reference evidence="2 3" key="1">
    <citation type="submission" date="2024-07" db="EMBL/GenBank/DDBJ databases">
        <title>Section-level genome sequencing and comparative genomics of Aspergillus sections Usti and Cavernicolus.</title>
        <authorList>
            <consortium name="Lawrence Berkeley National Laboratory"/>
            <person name="Nybo J.L."/>
            <person name="Vesth T.C."/>
            <person name="Theobald S."/>
            <person name="Frisvad J.C."/>
            <person name="Larsen T.O."/>
            <person name="Kjaerboelling I."/>
            <person name="Rothschild-Mancinelli K."/>
            <person name="Lyhne E.K."/>
            <person name="Kogle M.E."/>
            <person name="Barry K."/>
            <person name="Clum A."/>
            <person name="Na H."/>
            <person name="Ledsgaard L."/>
            <person name="Lin J."/>
            <person name="Lipzen A."/>
            <person name="Kuo A."/>
            <person name="Riley R."/>
            <person name="Mondo S."/>
            <person name="LaButti K."/>
            <person name="Haridas S."/>
            <person name="Pangalinan J."/>
            <person name="Salamov A.A."/>
            <person name="Simmons B.A."/>
            <person name="Magnuson J.K."/>
            <person name="Chen J."/>
            <person name="Drula E."/>
            <person name="Henrissat B."/>
            <person name="Wiebenga A."/>
            <person name="Lubbers R.J."/>
            <person name="Gomes A.C."/>
            <person name="Macurrencykelacurrency M.R."/>
            <person name="Stajich J."/>
            <person name="Grigoriev I.V."/>
            <person name="Mortensen U.H."/>
            <person name="De vries R.P."/>
            <person name="Baker S.E."/>
            <person name="Andersen M.R."/>
        </authorList>
    </citation>
    <scope>NUCLEOTIDE SEQUENCE [LARGE SCALE GENOMIC DNA]</scope>
    <source>
        <strain evidence="2 3">CBS 756.74</strain>
    </source>
</reference>
<name>A0ABR4K8Z3_9EURO</name>
<dbReference type="GeneID" id="98155555"/>
<feature type="chain" id="PRO_5046854260" evidence="1">
    <location>
        <begin position="24"/>
        <end position="87"/>
    </location>
</feature>
<gene>
    <name evidence="2" type="ORF">BJX68DRAFT_238639</name>
</gene>
<dbReference type="RefSeq" id="XP_070898437.1">
    <property type="nucleotide sequence ID" value="XM_071040391.1"/>
</dbReference>
<comment type="caution">
    <text evidence="2">The sequence shown here is derived from an EMBL/GenBank/DDBJ whole genome shotgun (WGS) entry which is preliminary data.</text>
</comment>
<keyword evidence="1" id="KW-0732">Signal</keyword>
<keyword evidence="3" id="KW-1185">Reference proteome</keyword>
<evidence type="ECO:0000256" key="1">
    <source>
        <dbReference type="SAM" id="SignalP"/>
    </source>
</evidence>
<dbReference type="Proteomes" id="UP001610444">
    <property type="component" value="Unassembled WGS sequence"/>
</dbReference>
<dbReference type="EMBL" id="JBFXLR010000025">
    <property type="protein sequence ID" value="KAL2848753.1"/>
    <property type="molecule type" value="Genomic_DNA"/>
</dbReference>
<accession>A0ABR4K8Z3</accession>
<evidence type="ECO:0000313" key="3">
    <source>
        <dbReference type="Proteomes" id="UP001610444"/>
    </source>
</evidence>
<evidence type="ECO:0000313" key="2">
    <source>
        <dbReference type="EMBL" id="KAL2848753.1"/>
    </source>
</evidence>